<organism evidence="1 2">
    <name type="scientific">Cloeon dipterum</name>
    <dbReference type="NCBI Taxonomy" id="197152"/>
    <lineage>
        <taxon>Eukaryota</taxon>
        <taxon>Metazoa</taxon>
        <taxon>Ecdysozoa</taxon>
        <taxon>Arthropoda</taxon>
        <taxon>Hexapoda</taxon>
        <taxon>Insecta</taxon>
        <taxon>Pterygota</taxon>
        <taxon>Palaeoptera</taxon>
        <taxon>Ephemeroptera</taxon>
        <taxon>Pisciforma</taxon>
        <taxon>Baetidae</taxon>
        <taxon>Cloeon</taxon>
    </lineage>
</organism>
<keyword evidence="2" id="KW-1185">Reference proteome</keyword>
<name>A0A8S1CI72_9INSE</name>
<dbReference type="EMBL" id="CADEPI010000036">
    <property type="protein sequence ID" value="CAB3368177.1"/>
    <property type="molecule type" value="Genomic_DNA"/>
</dbReference>
<reference evidence="1 2" key="1">
    <citation type="submission" date="2020-04" db="EMBL/GenBank/DDBJ databases">
        <authorList>
            <person name="Alioto T."/>
            <person name="Alioto T."/>
            <person name="Gomez Garrido J."/>
        </authorList>
    </citation>
    <scope>NUCLEOTIDE SEQUENCE [LARGE SCALE GENOMIC DNA]</scope>
</reference>
<comment type="caution">
    <text evidence="1">The sequence shown here is derived from an EMBL/GenBank/DDBJ whole genome shotgun (WGS) entry which is preliminary data.</text>
</comment>
<proteinExistence type="predicted"/>
<protein>
    <submittedName>
        <fullName evidence="1">Uncharacterized protein</fullName>
    </submittedName>
</protein>
<dbReference type="AlphaFoldDB" id="A0A8S1CI72"/>
<gene>
    <name evidence="1" type="ORF">CLODIP_2_CD08062</name>
</gene>
<evidence type="ECO:0000313" key="1">
    <source>
        <dbReference type="EMBL" id="CAB3368177.1"/>
    </source>
</evidence>
<sequence>MESVVIIKMMTTVRGRCCASLFFFPEKPQEMKRKYEAQWAFATPMVCFSSPRGRVWRAGRHNKSKNWKLIRYSAPSGR</sequence>
<dbReference type="Proteomes" id="UP000494165">
    <property type="component" value="Unassembled WGS sequence"/>
</dbReference>
<accession>A0A8S1CI72</accession>
<evidence type="ECO:0000313" key="2">
    <source>
        <dbReference type="Proteomes" id="UP000494165"/>
    </source>
</evidence>